<sequence>MTLCRHQLDTNVDGTTPVQGPVEGSNGPTTRVVRVGDNNGGPSGAKSRTKLLMRRQMKVVEIKSSEVLETWPTQFSITT</sequence>
<protein>
    <submittedName>
        <fullName evidence="2">Uncharacterized protein</fullName>
    </submittedName>
</protein>
<gene>
    <name evidence="2" type="ORF">RHGRI_018864</name>
</gene>
<feature type="compositionally biased region" description="Polar residues" evidence="1">
    <location>
        <begin position="9"/>
        <end position="18"/>
    </location>
</feature>
<dbReference type="AlphaFoldDB" id="A0AAV6K354"/>
<name>A0AAV6K354_9ERIC</name>
<evidence type="ECO:0000313" key="3">
    <source>
        <dbReference type="Proteomes" id="UP000823749"/>
    </source>
</evidence>
<feature type="region of interest" description="Disordered" evidence="1">
    <location>
        <begin position="1"/>
        <end position="46"/>
    </location>
</feature>
<organism evidence="2 3">
    <name type="scientific">Rhododendron griersonianum</name>
    <dbReference type="NCBI Taxonomy" id="479676"/>
    <lineage>
        <taxon>Eukaryota</taxon>
        <taxon>Viridiplantae</taxon>
        <taxon>Streptophyta</taxon>
        <taxon>Embryophyta</taxon>
        <taxon>Tracheophyta</taxon>
        <taxon>Spermatophyta</taxon>
        <taxon>Magnoliopsida</taxon>
        <taxon>eudicotyledons</taxon>
        <taxon>Gunneridae</taxon>
        <taxon>Pentapetalae</taxon>
        <taxon>asterids</taxon>
        <taxon>Ericales</taxon>
        <taxon>Ericaceae</taxon>
        <taxon>Ericoideae</taxon>
        <taxon>Rhodoreae</taxon>
        <taxon>Rhododendron</taxon>
    </lineage>
</organism>
<reference evidence="2 3" key="1">
    <citation type="submission" date="2020-08" db="EMBL/GenBank/DDBJ databases">
        <title>Plant Genome Project.</title>
        <authorList>
            <person name="Zhang R.-G."/>
        </authorList>
    </citation>
    <scope>NUCLEOTIDE SEQUENCE [LARGE SCALE GENOMIC DNA]</scope>
    <source>
        <strain evidence="2">WSP0</strain>
        <tissue evidence="2">Leaf</tissue>
    </source>
</reference>
<evidence type="ECO:0000313" key="2">
    <source>
        <dbReference type="EMBL" id="KAG5546834.1"/>
    </source>
</evidence>
<dbReference type="EMBL" id="JACTNZ010000006">
    <property type="protein sequence ID" value="KAG5546834.1"/>
    <property type="molecule type" value="Genomic_DNA"/>
</dbReference>
<accession>A0AAV6K354</accession>
<keyword evidence="3" id="KW-1185">Reference proteome</keyword>
<evidence type="ECO:0000256" key="1">
    <source>
        <dbReference type="SAM" id="MobiDB-lite"/>
    </source>
</evidence>
<proteinExistence type="predicted"/>
<dbReference type="Proteomes" id="UP000823749">
    <property type="component" value="Chromosome 6"/>
</dbReference>
<comment type="caution">
    <text evidence="2">The sequence shown here is derived from an EMBL/GenBank/DDBJ whole genome shotgun (WGS) entry which is preliminary data.</text>
</comment>